<organism evidence="1 2">
    <name type="scientific">Irpex rosettiformis</name>
    <dbReference type="NCBI Taxonomy" id="378272"/>
    <lineage>
        <taxon>Eukaryota</taxon>
        <taxon>Fungi</taxon>
        <taxon>Dikarya</taxon>
        <taxon>Basidiomycota</taxon>
        <taxon>Agaricomycotina</taxon>
        <taxon>Agaricomycetes</taxon>
        <taxon>Polyporales</taxon>
        <taxon>Irpicaceae</taxon>
        <taxon>Irpex</taxon>
    </lineage>
</organism>
<evidence type="ECO:0000313" key="2">
    <source>
        <dbReference type="Proteomes" id="UP001055072"/>
    </source>
</evidence>
<name>A0ACB8TR49_9APHY</name>
<comment type="caution">
    <text evidence="1">The sequence shown here is derived from an EMBL/GenBank/DDBJ whole genome shotgun (WGS) entry which is preliminary data.</text>
</comment>
<dbReference type="EMBL" id="MU274944">
    <property type="protein sequence ID" value="KAI0084294.1"/>
    <property type="molecule type" value="Genomic_DNA"/>
</dbReference>
<sequence>MHGSPLLSPFTCGAHCDPCPGINTTKETSSFPCLPTTIHRSLSRMSSLGASIPPELFEHILVYVGDEDRLWNGKDPMARREEMKHLSACALTCVYWAQLTRWRMFYRLVLRSAKDINDLRSLLQIYYKLGDIPWFHNVSGLVASGADNLDCVFFHVLGPVPPAFMAGNTRRSTSM</sequence>
<proteinExistence type="predicted"/>
<accession>A0ACB8TR49</accession>
<dbReference type="Proteomes" id="UP001055072">
    <property type="component" value="Unassembled WGS sequence"/>
</dbReference>
<keyword evidence="2" id="KW-1185">Reference proteome</keyword>
<protein>
    <submittedName>
        <fullName evidence="1">Uncharacterized protein</fullName>
    </submittedName>
</protein>
<gene>
    <name evidence="1" type="ORF">BDY19DRAFT_541316</name>
</gene>
<reference evidence="1" key="1">
    <citation type="journal article" date="2021" name="Environ. Microbiol.">
        <title>Gene family expansions and transcriptome signatures uncover fungal adaptations to wood decay.</title>
        <authorList>
            <person name="Hage H."/>
            <person name="Miyauchi S."/>
            <person name="Viragh M."/>
            <person name="Drula E."/>
            <person name="Min B."/>
            <person name="Chaduli D."/>
            <person name="Navarro D."/>
            <person name="Favel A."/>
            <person name="Norest M."/>
            <person name="Lesage-Meessen L."/>
            <person name="Balint B."/>
            <person name="Merenyi Z."/>
            <person name="de Eugenio L."/>
            <person name="Morin E."/>
            <person name="Martinez A.T."/>
            <person name="Baldrian P."/>
            <person name="Stursova M."/>
            <person name="Martinez M.J."/>
            <person name="Novotny C."/>
            <person name="Magnuson J.K."/>
            <person name="Spatafora J.W."/>
            <person name="Maurice S."/>
            <person name="Pangilinan J."/>
            <person name="Andreopoulos W."/>
            <person name="LaButti K."/>
            <person name="Hundley H."/>
            <person name="Na H."/>
            <person name="Kuo A."/>
            <person name="Barry K."/>
            <person name="Lipzen A."/>
            <person name="Henrissat B."/>
            <person name="Riley R."/>
            <person name="Ahrendt S."/>
            <person name="Nagy L.G."/>
            <person name="Grigoriev I.V."/>
            <person name="Martin F."/>
            <person name="Rosso M.N."/>
        </authorList>
    </citation>
    <scope>NUCLEOTIDE SEQUENCE</scope>
    <source>
        <strain evidence="1">CBS 384.51</strain>
    </source>
</reference>
<evidence type="ECO:0000313" key="1">
    <source>
        <dbReference type="EMBL" id="KAI0084294.1"/>
    </source>
</evidence>